<sequence>MPSLNNPNKIKHTHKRHKARPSAAKAQRARQAIANGATVIERNSSKGPALAVTDQILHGRIDSKKTLKKKVRAGKYALQRLKAAGITLGEDGEMIVDEEEAVEQTKKGKKVLVQKDEEMEIESSGMGTELGGPPQ</sequence>
<comment type="caution">
    <text evidence="2">The sequence shown here is derived from an EMBL/GenBank/DDBJ whole genome shotgun (WGS) entry which is preliminary data.</text>
</comment>
<evidence type="ECO:0000313" key="3">
    <source>
        <dbReference type="Proteomes" id="UP000033140"/>
    </source>
</evidence>
<feature type="compositionally biased region" description="Basic residues" evidence="1">
    <location>
        <begin position="9"/>
        <end position="20"/>
    </location>
</feature>
<evidence type="ECO:0000256" key="1">
    <source>
        <dbReference type="SAM" id="MobiDB-lite"/>
    </source>
</evidence>
<name>A0A0E9N963_SAICN</name>
<reference evidence="2 3" key="1">
    <citation type="journal article" date="2011" name="J. Gen. Appl. Microbiol.">
        <title>Draft genome sequencing of the enigmatic yeast Saitoella complicata.</title>
        <authorList>
            <person name="Nishida H."/>
            <person name="Hamamoto M."/>
            <person name="Sugiyama J."/>
        </authorList>
    </citation>
    <scope>NUCLEOTIDE SEQUENCE [LARGE SCALE GENOMIC DNA]</scope>
    <source>
        <strain evidence="2 3">NRRL Y-17804</strain>
    </source>
</reference>
<dbReference type="Proteomes" id="UP000033140">
    <property type="component" value="Unassembled WGS sequence"/>
</dbReference>
<dbReference type="RefSeq" id="XP_019025594.1">
    <property type="nucleotide sequence ID" value="XM_019166378.1"/>
</dbReference>
<evidence type="ECO:0000313" key="2">
    <source>
        <dbReference type="EMBL" id="GAO45935.1"/>
    </source>
</evidence>
<dbReference type="EMBL" id="BACD03000001">
    <property type="protein sequence ID" value="GAO45935.1"/>
    <property type="molecule type" value="Genomic_DNA"/>
</dbReference>
<feature type="region of interest" description="Disordered" evidence="1">
    <location>
        <begin position="1"/>
        <end position="25"/>
    </location>
</feature>
<organism evidence="2 3">
    <name type="scientific">Saitoella complicata (strain BCRC 22490 / CBS 7301 / JCM 7358 / NBRC 10748 / NRRL Y-17804)</name>
    <dbReference type="NCBI Taxonomy" id="698492"/>
    <lineage>
        <taxon>Eukaryota</taxon>
        <taxon>Fungi</taxon>
        <taxon>Dikarya</taxon>
        <taxon>Ascomycota</taxon>
        <taxon>Taphrinomycotina</taxon>
        <taxon>Taphrinomycotina incertae sedis</taxon>
        <taxon>Saitoella</taxon>
    </lineage>
</organism>
<accession>A0A0E9N963</accession>
<dbReference type="AlphaFoldDB" id="A0A0E9N963"/>
<dbReference type="OrthoDB" id="5292553at2759"/>
<dbReference type="STRING" id="698492.A0A0E9N963"/>
<gene>
    <name evidence="2" type="ORF">G7K_0180-t1</name>
</gene>
<reference evidence="2 3" key="3">
    <citation type="journal article" date="2015" name="Genome Announc.">
        <title>Draft Genome Sequence of the Archiascomycetous Yeast Saitoella complicata.</title>
        <authorList>
            <person name="Yamauchi K."/>
            <person name="Kondo S."/>
            <person name="Hamamoto M."/>
            <person name="Takahashi Y."/>
            <person name="Ogura Y."/>
            <person name="Hayashi T."/>
            <person name="Nishida H."/>
        </authorList>
    </citation>
    <scope>NUCLEOTIDE SEQUENCE [LARGE SCALE GENOMIC DNA]</scope>
    <source>
        <strain evidence="2 3">NRRL Y-17804</strain>
    </source>
</reference>
<protein>
    <submittedName>
        <fullName evidence="2">Uncharacterized protein</fullName>
    </submittedName>
</protein>
<keyword evidence="3" id="KW-1185">Reference proteome</keyword>
<reference evidence="2 3" key="2">
    <citation type="journal article" date="2014" name="J. Gen. Appl. Microbiol.">
        <title>The early diverging ascomycetous budding yeast Saitoella complicata has three histone deacetylases belonging to the Clr6, Hos2, and Rpd3 lineages.</title>
        <authorList>
            <person name="Nishida H."/>
            <person name="Matsumoto T."/>
            <person name="Kondo S."/>
            <person name="Hamamoto M."/>
            <person name="Yoshikawa H."/>
        </authorList>
    </citation>
    <scope>NUCLEOTIDE SEQUENCE [LARGE SCALE GENOMIC DNA]</scope>
    <source>
        <strain evidence="2 3">NRRL Y-17804</strain>
    </source>
</reference>
<proteinExistence type="predicted"/>